<evidence type="ECO:0000256" key="1">
    <source>
        <dbReference type="SAM" id="MobiDB-lite"/>
    </source>
</evidence>
<dbReference type="EMBL" id="CAJOBI010211415">
    <property type="protein sequence ID" value="CAF5018929.1"/>
    <property type="molecule type" value="Genomic_DNA"/>
</dbReference>
<feature type="non-terminal residue" evidence="2">
    <location>
        <position position="1"/>
    </location>
</feature>
<name>A0A8S3DZR4_9BILA</name>
<gene>
    <name evidence="2" type="ORF">SMN809_LOCUS57311</name>
    <name evidence="3" type="ORF">SMN809_LOCUS57552</name>
</gene>
<feature type="region of interest" description="Disordered" evidence="1">
    <location>
        <begin position="1"/>
        <end position="33"/>
    </location>
</feature>
<dbReference type="Proteomes" id="UP000676336">
    <property type="component" value="Unassembled WGS sequence"/>
</dbReference>
<feature type="compositionally biased region" description="Low complexity" evidence="1">
    <location>
        <begin position="20"/>
        <end position="33"/>
    </location>
</feature>
<accession>A0A8S3DZR4</accession>
<sequence length="33" mass="4301">QQRRQQQPQRRPLPLRRLRPQPLRQRQLQQPRY</sequence>
<proteinExistence type="predicted"/>
<dbReference type="AlphaFoldDB" id="A0A8S3DZR4"/>
<reference evidence="2" key="1">
    <citation type="submission" date="2021-02" db="EMBL/GenBank/DDBJ databases">
        <authorList>
            <person name="Nowell W R."/>
        </authorList>
    </citation>
    <scope>NUCLEOTIDE SEQUENCE</scope>
</reference>
<comment type="caution">
    <text evidence="2">The sequence shown here is derived from an EMBL/GenBank/DDBJ whole genome shotgun (WGS) entry which is preliminary data.</text>
</comment>
<protein>
    <submittedName>
        <fullName evidence="2">Uncharacterized protein</fullName>
    </submittedName>
</protein>
<organism evidence="2 4">
    <name type="scientific">Rotaria magnacalcarata</name>
    <dbReference type="NCBI Taxonomy" id="392030"/>
    <lineage>
        <taxon>Eukaryota</taxon>
        <taxon>Metazoa</taxon>
        <taxon>Spiralia</taxon>
        <taxon>Gnathifera</taxon>
        <taxon>Rotifera</taxon>
        <taxon>Eurotatoria</taxon>
        <taxon>Bdelloidea</taxon>
        <taxon>Philodinida</taxon>
        <taxon>Philodinidae</taxon>
        <taxon>Rotaria</taxon>
    </lineage>
</organism>
<evidence type="ECO:0000313" key="3">
    <source>
        <dbReference type="EMBL" id="CAF5018929.1"/>
    </source>
</evidence>
<evidence type="ECO:0000313" key="2">
    <source>
        <dbReference type="EMBL" id="CAF5013740.1"/>
    </source>
</evidence>
<dbReference type="EMBL" id="CAJOBI010209257">
    <property type="protein sequence ID" value="CAF5013740.1"/>
    <property type="molecule type" value="Genomic_DNA"/>
</dbReference>
<evidence type="ECO:0000313" key="4">
    <source>
        <dbReference type="Proteomes" id="UP000676336"/>
    </source>
</evidence>
<feature type="compositionally biased region" description="Low complexity" evidence="1">
    <location>
        <begin position="1"/>
        <end position="12"/>
    </location>
</feature>